<dbReference type="InterPro" id="IPR033480">
    <property type="entry name" value="sCache_2"/>
</dbReference>
<dbReference type="CDD" id="cd16917">
    <property type="entry name" value="HATPase_UhpB-NarQ-NarX-like"/>
    <property type="match status" value="1"/>
</dbReference>
<dbReference type="Gene3D" id="3.30.565.10">
    <property type="entry name" value="Histidine kinase-like ATPase, C-terminal domain"/>
    <property type="match status" value="1"/>
</dbReference>
<evidence type="ECO:0000259" key="16">
    <source>
        <dbReference type="PROSITE" id="PS50885"/>
    </source>
</evidence>
<keyword evidence="11 14" id="KW-1133">Transmembrane helix</keyword>
<dbReference type="PROSITE" id="PS50109">
    <property type="entry name" value="HIS_KIN"/>
    <property type="match status" value="1"/>
</dbReference>
<evidence type="ECO:0000256" key="9">
    <source>
        <dbReference type="ARBA" id="ARBA00022777"/>
    </source>
</evidence>
<feature type="domain" description="HAMP" evidence="16">
    <location>
        <begin position="351"/>
        <end position="403"/>
    </location>
</feature>
<evidence type="ECO:0000313" key="18">
    <source>
        <dbReference type="Proteomes" id="UP000005778"/>
    </source>
</evidence>
<dbReference type="AlphaFoldDB" id="I5B7C5"/>
<feature type="transmembrane region" description="Helical" evidence="14">
    <location>
        <begin position="34"/>
        <end position="57"/>
    </location>
</feature>
<dbReference type="GO" id="GO:0000155">
    <property type="term" value="F:phosphorelay sensor kinase activity"/>
    <property type="evidence" value="ECO:0007669"/>
    <property type="project" value="InterPro"/>
</dbReference>
<keyword evidence="18" id="KW-1185">Reference proteome</keyword>
<name>I5B7C5_9BACT</name>
<reference evidence="17 18" key="1">
    <citation type="submission" date="2011-09" db="EMBL/GenBank/DDBJ databases">
        <authorList>
            <consortium name="US DOE Joint Genome Institute (JGI-PGF)"/>
            <person name="Lucas S."/>
            <person name="Han J."/>
            <person name="Lapidus A."/>
            <person name="Cheng J.-F."/>
            <person name="Goodwin L."/>
            <person name="Pitluck S."/>
            <person name="Peters L."/>
            <person name="Land M.L."/>
            <person name="Hauser L."/>
            <person name="Orellana R."/>
            <person name="Lovley D."/>
            <person name="Woyke T.J."/>
        </authorList>
    </citation>
    <scope>NUCLEOTIDE SEQUENCE [LARGE SCALE GENOMIC DNA]</scope>
    <source>
        <strain evidence="17 18">2ac9</strain>
    </source>
</reference>
<evidence type="ECO:0000259" key="15">
    <source>
        <dbReference type="PROSITE" id="PS50109"/>
    </source>
</evidence>
<dbReference type="InterPro" id="IPR011712">
    <property type="entry name" value="Sig_transdc_His_kin_sub3_dim/P"/>
</dbReference>
<sequence>MTRRKTRHVTKETKQGNFPGIRLFLSSLQIRYKFLLSFALIFFLSMLLCNLFIYVYVRHNIEDRIESELTNTTAMIYNLVNTSMNVAIKNHLRAVAEKNLDILTALYRKVSAGALSREDARKRAAEVILSQTIGASGYLYCLDSNGGVAVHPRAELIGTNVAEHAFVRQMMEKKQGYLEYEWKNPDEENLRAKALYMAHFEPWGWIIAVSAYRSEFIRLVNVRDFRQSILSLKFGQSGYAFVFDREGRAIIHPVLQDVNIFQTPELPDQYLKDMMERKKGRSVYYWKNPGESRARKKLVMFNYIPEYQWIVASSSYLDELYQPLKTIRNVFIGISLLFFSIMLAVTFGISRTITTPLRQLMTRFSAAMAGDYSARMESRSGDEVGQLARYFNRFMDQLEATRQALERDITRSKILEKQVMQAGERERMNIGQALHDDLCPHLIGIAGLTAVIRKDLKSRQDPAADLAGKMGELMEDAVEKTRQLARGLCPVHLVSHGFQSALEEIADQFAYYSGIRFECRMDEGVDILEESCAIHLYHIAREAVNNAVKHAKCDRINIDLSRDAADGQIHLKVTDNGTGIDPEPSGRGIGLQIMAYRAKIIDAQFNIDTGPKGTQIHVSMLPVEK</sequence>
<dbReference type="Gene3D" id="1.10.8.500">
    <property type="entry name" value="HAMP domain in histidine kinase"/>
    <property type="match status" value="1"/>
</dbReference>
<dbReference type="EMBL" id="CM001488">
    <property type="protein sequence ID" value="EIM65388.1"/>
    <property type="molecule type" value="Genomic_DNA"/>
</dbReference>
<keyword evidence="12" id="KW-0902">Two-component regulatory system</keyword>
<dbReference type="InterPro" id="IPR036890">
    <property type="entry name" value="HATPase_C_sf"/>
</dbReference>
<comment type="subcellular location">
    <subcellularLocation>
        <location evidence="2">Cell membrane</location>
        <topology evidence="2">Multi-pass membrane protein</topology>
    </subcellularLocation>
</comment>
<keyword evidence="7 14" id="KW-0812">Transmembrane</keyword>
<dbReference type="InterPro" id="IPR003594">
    <property type="entry name" value="HATPase_dom"/>
</dbReference>
<evidence type="ECO:0000256" key="8">
    <source>
        <dbReference type="ARBA" id="ARBA00022741"/>
    </source>
</evidence>
<dbReference type="EC" id="2.7.13.3" evidence="3"/>
<dbReference type="SUPFAM" id="SSF55874">
    <property type="entry name" value="ATPase domain of HSP90 chaperone/DNA topoisomerase II/histidine kinase"/>
    <property type="match status" value="1"/>
</dbReference>
<keyword evidence="9 17" id="KW-0418">Kinase</keyword>
<dbReference type="OrthoDB" id="5341439at2"/>
<keyword evidence="4" id="KW-1003">Cell membrane</keyword>
<feature type="domain" description="Histidine kinase" evidence="15">
    <location>
        <begin position="433"/>
        <end position="624"/>
    </location>
</feature>
<dbReference type="SMART" id="SM00304">
    <property type="entry name" value="HAMP"/>
    <property type="match status" value="1"/>
</dbReference>
<dbReference type="Pfam" id="PF00672">
    <property type="entry name" value="HAMP"/>
    <property type="match status" value="1"/>
</dbReference>
<dbReference type="CDD" id="cd12912">
    <property type="entry name" value="PDC2_MCP_like"/>
    <property type="match status" value="2"/>
</dbReference>
<dbReference type="InterPro" id="IPR004010">
    <property type="entry name" value="Double_Cache_2"/>
</dbReference>
<keyword evidence="8" id="KW-0547">Nucleotide-binding</keyword>
<dbReference type="PANTHER" id="PTHR24421">
    <property type="entry name" value="NITRATE/NITRITE SENSOR PROTEIN NARX-RELATED"/>
    <property type="match status" value="1"/>
</dbReference>
<evidence type="ECO:0000256" key="4">
    <source>
        <dbReference type="ARBA" id="ARBA00022475"/>
    </source>
</evidence>
<dbReference type="GO" id="GO:0005886">
    <property type="term" value="C:plasma membrane"/>
    <property type="evidence" value="ECO:0007669"/>
    <property type="project" value="UniProtKB-SubCell"/>
</dbReference>
<reference evidence="17 18" key="2">
    <citation type="submission" date="2012-02" db="EMBL/GenBank/DDBJ databases">
        <title>Improved High-Quality Draft sequence of Desulfobacter postgatei 2ac9.</title>
        <authorList>
            <consortium name="US DOE Joint Genome Institute"/>
            <person name="Lucas S."/>
            <person name="Han J."/>
            <person name="Lapidus A."/>
            <person name="Cheng J.-F."/>
            <person name="Goodwin L."/>
            <person name="Pitluck S."/>
            <person name="Peters L."/>
            <person name="Ovchinnikova G."/>
            <person name="Held B."/>
            <person name="Detter J.C."/>
            <person name="Han C."/>
            <person name="Tapia R."/>
            <person name="Land M."/>
            <person name="Hauser L."/>
            <person name="Kyrpides N."/>
            <person name="Ivanova N."/>
            <person name="Pagani I."/>
            <person name="Orellana R."/>
            <person name="Lovley D."/>
            <person name="Woyke T."/>
        </authorList>
    </citation>
    <scope>NUCLEOTIDE SEQUENCE [LARGE SCALE GENOMIC DNA]</scope>
    <source>
        <strain evidence="17 18">2ac9</strain>
    </source>
</reference>
<evidence type="ECO:0000256" key="5">
    <source>
        <dbReference type="ARBA" id="ARBA00022553"/>
    </source>
</evidence>
<dbReference type="GO" id="GO:0005524">
    <property type="term" value="F:ATP binding"/>
    <property type="evidence" value="ECO:0007669"/>
    <property type="project" value="UniProtKB-KW"/>
</dbReference>
<evidence type="ECO:0000256" key="13">
    <source>
        <dbReference type="ARBA" id="ARBA00023136"/>
    </source>
</evidence>
<protein>
    <recommendedName>
        <fullName evidence="3">histidine kinase</fullName>
        <ecNumber evidence="3">2.7.13.3</ecNumber>
    </recommendedName>
</protein>
<keyword evidence="10" id="KW-0067">ATP-binding</keyword>
<evidence type="ECO:0000256" key="11">
    <source>
        <dbReference type="ARBA" id="ARBA00022989"/>
    </source>
</evidence>
<evidence type="ECO:0000256" key="12">
    <source>
        <dbReference type="ARBA" id="ARBA00023012"/>
    </source>
</evidence>
<dbReference type="GO" id="GO:0046983">
    <property type="term" value="F:protein dimerization activity"/>
    <property type="evidence" value="ECO:0007669"/>
    <property type="project" value="InterPro"/>
</dbReference>
<dbReference type="InterPro" id="IPR005467">
    <property type="entry name" value="His_kinase_dom"/>
</dbReference>
<dbReference type="Pfam" id="PF07730">
    <property type="entry name" value="HisKA_3"/>
    <property type="match status" value="1"/>
</dbReference>
<evidence type="ECO:0000256" key="14">
    <source>
        <dbReference type="SAM" id="Phobius"/>
    </source>
</evidence>
<dbReference type="STRING" id="879212.DespoDRAFT_03645"/>
<proteinExistence type="predicted"/>
<feature type="transmembrane region" description="Helical" evidence="14">
    <location>
        <begin position="330"/>
        <end position="353"/>
    </location>
</feature>
<dbReference type="InterPro" id="IPR050482">
    <property type="entry name" value="Sensor_HK_TwoCompSys"/>
</dbReference>
<dbReference type="InterPro" id="IPR003660">
    <property type="entry name" value="HAMP_dom"/>
</dbReference>
<evidence type="ECO:0000256" key="2">
    <source>
        <dbReference type="ARBA" id="ARBA00004651"/>
    </source>
</evidence>
<comment type="catalytic activity">
    <reaction evidence="1">
        <text>ATP + protein L-histidine = ADP + protein N-phospho-L-histidine.</text>
        <dbReference type="EC" id="2.7.13.3"/>
    </reaction>
</comment>
<dbReference type="Gene3D" id="3.30.450.20">
    <property type="entry name" value="PAS domain"/>
    <property type="match status" value="2"/>
</dbReference>
<dbReference type="eggNOG" id="COG4585">
    <property type="taxonomic scope" value="Bacteria"/>
</dbReference>
<keyword evidence="6" id="KW-0808">Transferase</keyword>
<dbReference type="RefSeq" id="WP_004075536.1">
    <property type="nucleotide sequence ID" value="NZ_CM001488.1"/>
</dbReference>
<evidence type="ECO:0000256" key="10">
    <source>
        <dbReference type="ARBA" id="ARBA00022840"/>
    </source>
</evidence>
<dbReference type="SUPFAM" id="SSF158472">
    <property type="entry name" value="HAMP domain-like"/>
    <property type="match status" value="1"/>
</dbReference>
<dbReference type="Gene3D" id="1.20.5.1930">
    <property type="match status" value="1"/>
</dbReference>
<accession>I5B7C5</accession>
<dbReference type="PANTHER" id="PTHR24421:SF10">
    <property type="entry name" value="NITRATE_NITRITE SENSOR PROTEIN NARQ"/>
    <property type="match status" value="1"/>
</dbReference>
<dbReference type="CDD" id="cd06225">
    <property type="entry name" value="HAMP"/>
    <property type="match status" value="1"/>
</dbReference>
<dbReference type="Pfam" id="PF02518">
    <property type="entry name" value="HATPase_c"/>
    <property type="match status" value="1"/>
</dbReference>
<dbReference type="eggNOG" id="COG4564">
    <property type="taxonomic scope" value="Bacteria"/>
</dbReference>
<dbReference type="Proteomes" id="UP000005778">
    <property type="component" value="Chromosome"/>
</dbReference>
<dbReference type="Pfam" id="PF08269">
    <property type="entry name" value="dCache_2"/>
    <property type="match status" value="1"/>
</dbReference>
<dbReference type="SMART" id="SM00387">
    <property type="entry name" value="HATPase_c"/>
    <property type="match status" value="1"/>
</dbReference>
<gene>
    <name evidence="17" type="ORF">DespoDRAFT_03645</name>
</gene>
<evidence type="ECO:0000256" key="6">
    <source>
        <dbReference type="ARBA" id="ARBA00022679"/>
    </source>
</evidence>
<dbReference type="SMART" id="SM01049">
    <property type="entry name" value="Cache_2"/>
    <property type="match status" value="1"/>
</dbReference>
<evidence type="ECO:0000256" key="7">
    <source>
        <dbReference type="ARBA" id="ARBA00022692"/>
    </source>
</evidence>
<dbReference type="PROSITE" id="PS50885">
    <property type="entry name" value="HAMP"/>
    <property type="match status" value="1"/>
</dbReference>
<evidence type="ECO:0000256" key="3">
    <source>
        <dbReference type="ARBA" id="ARBA00012438"/>
    </source>
</evidence>
<keyword evidence="5" id="KW-0597">Phosphoprotein</keyword>
<keyword evidence="13 14" id="KW-0472">Membrane</keyword>
<organism evidence="17 18">
    <name type="scientific">Desulfobacter postgatei 2ac9</name>
    <dbReference type="NCBI Taxonomy" id="879212"/>
    <lineage>
        <taxon>Bacteria</taxon>
        <taxon>Pseudomonadati</taxon>
        <taxon>Thermodesulfobacteriota</taxon>
        <taxon>Desulfobacteria</taxon>
        <taxon>Desulfobacterales</taxon>
        <taxon>Desulfobacteraceae</taxon>
        <taxon>Desulfobacter</taxon>
    </lineage>
</organism>
<evidence type="ECO:0000313" key="17">
    <source>
        <dbReference type="EMBL" id="EIM65388.1"/>
    </source>
</evidence>
<dbReference type="HOGENOM" id="CLU_437264_0_0_7"/>
<evidence type="ECO:0000256" key="1">
    <source>
        <dbReference type="ARBA" id="ARBA00000085"/>
    </source>
</evidence>